<dbReference type="InterPro" id="IPR036097">
    <property type="entry name" value="HisK_dim/P_sf"/>
</dbReference>
<dbReference type="KEGG" id="tso:IZ6_08060"/>
<evidence type="ECO:0000256" key="11">
    <source>
        <dbReference type="SAM" id="Phobius"/>
    </source>
</evidence>
<organism evidence="14 15">
    <name type="scientific">Terrihabitans soli</name>
    <dbReference type="NCBI Taxonomy" id="708113"/>
    <lineage>
        <taxon>Bacteria</taxon>
        <taxon>Pseudomonadati</taxon>
        <taxon>Pseudomonadota</taxon>
        <taxon>Alphaproteobacteria</taxon>
        <taxon>Hyphomicrobiales</taxon>
        <taxon>Terrihabitans</taxon>
    </lineage>
</organism>
<evidence type="ECO:0000256" key="8">
    <source>
        <dbReference type="ARBA" id="ARBA00022989"/>
    </source>
</evidence>
<protein>
    <recommendedName>
        <fullName evidence="3">histidine kinase</fullName>
        <ecNumber evidence="3">2.7.13.3</ecNumber>
    </recommendedName>
</protein>
<dbReference type="InterPro" id="IPR042240">
    <property type="entry name" value="CHASE_sf"/>
</dbReference>
<feature type="coiled-coil region" evidence="10">
    <location>
        <begin position="324"/>
        <end position="365"/>
    </location>
</feature>
<sequence>MCTALAVVQIKSSVDRAEGLRFEALASERTDVVSDRLDTYIALLRGTAGLFASAGGHVRSDQFAAYIDRLRLPELYAGIQGIGFIRAIPAARRDEILAEIRADGLPDFAIKPDGERDFYTAINFLEPRDARSVAGSGFDMYTQKVRAMAMDHARDTGLRAISGKVILGLNPADQEAGFLIFLPVYDRPLGRIPATVEERRAYLRGWVFSPFRASTLFVRAVEQRARMPELDITVYDGNAISEETVLYRPSTNQPHNDKSFSTVRKMSVGDHDWTVVLTSTDAFLPDANRIFIPIVAAGGLLATVILFGAALTQVRATASAETAREQLSEMNASLEGRVEERTAQLESARGALETLNRNLEQIVDTRTADLKAANDEIQRFAYIVSHDLRSPLVNVMGFTSELQVARETISKFYNNVVATLPERATPDVKQAIEEELPEAIDFIRSSTAKMDRLINAILRLSREGGRVLTPEPLDMKRLFEGIGESLAHQLAEAGAKLNIEDVPNLVGDRLAIEQIFTNLLENAVKYLAPGRPGQIRVQGWQEGSTVFYDVEDNGRGIDPRDHARVFDLFRRAGAQDRPGEGIGLAHVRALVRRLGGTITLNSAANEGSTFRVSLPGVMTRTEEGDEG</sequence>
<dbReference type="GO" id="GO:0000156">
    <property type="term" value="F:phosphorelay response regulator activity"/>
    <property type="evidence" value="ECO:0007669"/>
    <property type="project" value="TreeGrafter"/>
</dbReference>
<dbReference type="InterPro" id="IPR003661">
    <property type="entry name" value="HisK_dim/P_dom"/>
</dbReference>
<dbReference type="CDD" id="cd00082">
    <property type="entry name" value="HisKA"/>
    <property type="match status" value="1"/>
</dbReference>
<proteinExistence type="predicted"/>
<keyword evidence="5" id="KW-0808">Transferase</keyword>
<dbReference type="GO" id="GO:0007234">
    <property type="term" value="P:osmosensory signaling via phosphorelay pathway"/>
    <property type="evidence" value="ECO:0007669"/>
    <property type="project" value="TreeGrafter"/>
</dbReference>
<comment type="subcellular location">
    <subcellularLocation>
        <location evidence="2">Membrane</location>
    </subcellularLocation>
</comment>
<dbReference type="InterPro" id="IPR050351">
    <property type="entry name" value="BphY/WalK/GraS-like"/>
</dbReference>
<feature type="transmembrane region" description="Helical" evidence="11">
    <location>
        <begin position="290"/>
        <end position="311"/>
    </location>
</feature>
<evidence type="ECO:0000256" key="3">
    <source>
        <dbReference type="ARBA" id="ARBA00012438"/>
    </source>
</evidence>
<dbReference type="Gene3D" id="3.30.565.10">
    <property type="entry name" value="Histidine kinase-like ATPase, C-terminal domain"/>
    <property type="match status" value="1"/>
</dbReference>
<dbReference type="EC" id="2.7.13.3" evidence="3"/>
<dbReference type="GO" id="GO:0030295">
    <property type="term" value="F:protein kinase activator activity"/>
    <property type="evidence" value="ECO:0007669"/>
    <property type="project" value="TreeGrafter"/>
</dbReference>
<name>A0A6S6QSN5_9HYPH</name>
<dbReference type="InterPro" id="IPR005467">
    <property type="entry name" value="His_kinase_dom"/>
</dbReference>
<evidence type="ECO:0000256" key="1">
    <source>
        <dbReference type="ARBA" id="ARBA00000085"/>
    </source>
</evidence>
<dbReference type="PRINTS" id="PR00344">
    <property type="entry name" value="BCTRLSENSOR"/>
</dbReference>
<comment type="catalytic activity">
    <reaction evidence="1">
        <text>ATP + protein L-histidine = ADP + protein N-phospho-L-histidine.</text>
        <dbReference type="EC" id="2.7.13.3"/>
    </reaction>
</comment>
<keyword evidence="15" id="KW-1185">Reference proteome</keyword>
<dbReference type="SMART" id="SM01079">
    <property type="entry name" value="CHASE"/>
    <property type="match status" value="1"/>
</dbReference>
<dbReference type="GO" id="GO:0000155">
    <property type="term" value="F:phosphorelay sensor kinase activity"/>
    <property type="evidence" value="ECO:0007669"/>
    <property type="project" value="InterPro"/>
</dbReference>
<keyword evidence="4" id="KW-0597">Phosphoprotein</keyword>
<evidence type="ECO:0000256" key="2">
    <source>
        <dbReference type="ARBA" id="ARBA00004370"/>
    </source>
</evidence>
<keyword evidence="7" id="KW-0418">Kinase</keyword>
<evidence type="ECO:0000256" key="9">
    <source>
        <dbReference type="ARBA" id="ARBA00023136"/>
    </source>
</evidence>
<evidence type="ECO:0000313" key="14">
    <source>
        <dbReference type="EMBL" id="BCJ90071.1"/>
    </source>
</evidence>
<keyword evidence="10" id="KW-0175">Coiled coil</keyword>
<accession>A0A6S6QSN5</accession>
<dbReference type="PROSITE" id="PS50839">
    <property type="entry name" value="CHASE"/>
    <property type="match status" value="1"/>
</dbReference>
<dbReference type="SMART" id="SM00388">
    <property type="entry name" value="HisKA"/>
    <property type="match status" value="1"/>
</dbReference>
<dbReference type="Pfam" id="PF02518">
    <property type="entry name" value="HATPase_c"/>
    <property type="match status" value="1"/>
</dbReference>
<evidence type="ECO:0000259" key="13">
    <source>
        <dbReference type="PROSITE" id="PS50839"/>
    </source>
</evidence>
<dbReference type="InterPro" id="IPR036890">
    <property type="entry name" value="HATPase_C_sf"/>
</dbReference>
<dbReference type="GO" id="GO:0016020">
    <property type="term" value="C:membrane"/>
    <property type="evidence" value="ECO:0007669"/>
    <property type="project" value="UniProtKB-SubCell"/>
</dbReference>
<evidence type="ECO:0000256" key="4">
    <source>
        <dbReference type="ARBA" id="ARBA00022553"/>
    </source>
</evidence>
<dbReference type="Gene3D" id="3.30.450.350">
    <property type="entry name" value="CHASE domain"/>
    <property type="match status" value="1"/>
</dbReference>
<dbReference type="Gene3D" id="1.10.287.130">
    <property type="match status" value="1"/>
</dbReference>
<feature type="domain" description="Histidine kinase" evidence="12">
    <location>
        <begin position="383"/>
        <end position="618"/>
    </location>
</feature>
<keyword evidence="9 11" id="KW-0472">Membrane</keyword>
<evidence type="ECO:0000313" key="15">
    <source>
        <dbReference type="Proteomes" id="UP000515317"/>
    </source>
</evidence>
<dbReference type="Pfam" id="PF00512">
    <property type="entry name" value="HisKA"/>
    <property type="match status" value="1"/>
</dbReference>
<dbReference type="SUPFAM" id="SSF47384">
    <property type="entry name" value="Homodimeric domain of signal transducing histidine kinase"/>
    <property type="match status" value="1"/>
</dbReference>
<dbReference type="Proteomes" id="UP000515317">
    <property type="component" value="Chromosome"/>
</dbReference>
<dbReference type="PANTHER" id="PTHR42878">
    <property type="entry name" value="TWO-COMPONENT HISTIDINE KINASE"/>
    <property type="match status" value="1"/>
</dbReference>
<dbReference type="InterPro" id="IPR006189">
    <property type="entry name" value="CHASE_dom"/>
</dbReference>
<keyword evidence="6 11" id="KW-0812">Transmembrane</keyword>
<feature type="domain" description="CHASE" evidence="13">
    <location>
        <begin position="54"/>
        <end position="276"/>
    </location>
</feature>
<evidence type="ECO:0000256" key="6">
    <source>
        <dbReference type="ARBA" id="ARBA00022692"/>
    </source>
</evidence>
<evidence type="ECO:0000256" key="10">
    <source>
        <dbReference type="SAM" id="Coils"/>
    </source>
</evidence>
<gene>
    <name evidence="14" type="ORF">IZ6_08060</name>
</gene>
<dbReference type="AlphaFoldDB" id="A0A6S6QSN5"/>
<keyword evidence="8 11" id="KW-1133">Transmembrane helix</keyword>
<dbReference type="PANTHER" id="PTHR42878:SF15">
    <property type="entry name" value="BACTERIOPHYTOCHROME"/>
    <property type="match status" value="1"/>
</dbReference>
<dbReference type="PROSITE" id="PS50109">
    <property type="entry name" value="HIS_KIN"/>
    <property type="match status" value="1"/>
</dbReference>
<dbReference type="InterPro" id="IPR003594">
    <property type="entry name" value="HATPase_dom"/>
</dbReference>
<dbReference type="SUPFAM" id="SSF55874">
    <property type="entry name" value="ATPase domain of HSP90 chaperone/DNA topoisomerase II/histidine kinase"/>
    <property type="match status" value="1"/>
</dbReference>
<evidence type="ECO:0000259" key="12">
    <source>
        <dbReference type="PROSITE" id="PS50109"/>
    </source>
</evidence>
<dbReference type="SMART" id="SM00387">
    <property type="entry name" value="HATPase_c"/>
    <property type="match status" value="1"/>
</dbReference>
<evidence type="ECO:0000256" key="5">
    <source>
        <dbReference type="ARBA" id="ARBA00022679"/>
    </source>
</evidence>
<evidence type="ECO:0000256" key="7">
    <source>
        <dbReference type="ARBA" id="ARBA00022777"/>
    </source>
</evidence>
<dbReference type="Pfam" id="PF03924">
    <property type="entry name" value="CHASE"/>
    <property type="match status" value="1"/>
</dbReference>
<dbReference type="InterPro" id="IPR004358">
    <property type="entry name" value="Sig_transdc_His_kin-like_C"/>
</dbReference>
<reference evidence="14 15" key="1">
    <citation type="submission" date="2020-08" db="EMBL/GenBank/DDBJ databases">
        <title>Genome sequence of Rhizobiales bacterium strain IZ6.</title>
        <authorList>
            <person name="Nakai R."/>
            <person name="Naganuma T."/>
        </authorList>
    </citation>
    <scope>NUCLEOTIDE SEQUENCE [LARGE SCALE GENOMIC DNA]</scope>
    <source>
        <strain evidence="14 15">IZ6</strain>
    </source>
</reference>
<dbReference type="EMBL" id="AP023361">
    <property type="protein sequence ID" value="BCJ90071.1"/>
    <property type="molecule type" value="Genomic_DNA"/>
</dbReference>